<dbReference type="InterPro" id="IPR002048">
    <property type="entry name" value="EF_hand_dom"/>
</dbReference>
<gene>
    <name evidence="4" type="ORF">CUNI_LOCUS4874</name>
</gene>
<name>A0A8S3YYE7_9EUPU</name>
<dbReference type="InterPro" id="IPR050230">
    <property type="entry name" value="CALM/Myosin/TropC-like"/>
</dbReference>
<feature type="non-terminal residue" evidence="4">
    <location>
        <position position="103"/>
    </location>
</feature>
<dbReference type="PROSITE" id="PS00018">
    <property type="entry name" value="EF_HAND_1"/>
    <property type="match status" value="3"/>
</dbReference>
<dbReference type="AlphaFoldDB" id="A0A8S3YYE7"/>
<feature type="domain" description="EF-hand" evidence="3">
    <location>
        <begin position="36"/>
        <end position="71"/>
    </location>
</feature>
<evidence type="ECO:0000256" key="1">
    <source>
        <dbReference type="ARBA" id="ARBA00022737"/>
    </source>
</evidence>
<keyword evidence="2" id="KW-0106">Calcium</keyword>
<dbReference type="Pfam" id="PF13499">
    <property type="entry name" value="EF-hand_7"/>
    <property type="match status" value="1"/>
</dbReference>
<comment type="caution">
    <text evidence="4">The sequence shown here is derived from an EMBL/GenBank/DDBJ whole genome shotgun (WGS) entry which is preliminary data.</text>
</comment>
<dbReference type="Pfam" id="PF13833">
    <property type="entry name" value="EF-hand_8"/>
    <property type="match status" value="1"/>
</dbReference>
<dbReference type="InterPro" id="IPR011992">
    <property type="entry name" value="EF-hand-dom_pair"/>
</dbReference>
<organism evidence="4 5">
    <name type="scientific">Candidula unifasciata</name>
    <dbReference type="NCBI Taxonomy" id="100452"/>
    <lineage>
        <taxon>Eukaryota</taxon>
        <taxon>Metazoa</taxon>
        <taxon>Spiralia</taxon>
        <taxon>Lophotrochozoa</taxon>
        <taxon>Mollusca</taxon>
        <taxon>Gastropoda</taxon>
        <taxon>Heterobranchia</taxon>
        <taxon>Euthyneura</taxon>
        <taxon>Panpulmonata</taxon>
        <taxon>Eupulmonata</taxon>
        <taxon>Stylommatophora</taxon>
        <taxon>Helicina</taxon>
        <taxon>Helicoidea</taxon>
        <taxon>Geomitridae</taxon>
        <taxon>Candidula</taxon>
    </lineage>
</organism>
<dbReference type="Gene3D" id="1.10.238.10">
    <property type="entry name" value="EF-hand"/>
    <property type="match status" value="2"/>
</dbReference>
<keyword evidence="5" id="KW-1185">Reference proteome</keyword>
<dbReference type="InterPro" id="IPR018247">
    <property type="entry name" value="EF_Hand_1_Ca_BS"/>
</dbReference>
<dbReference type="SMART" id="SM00054">
    <property type="entry name" value="EFh"/>
    <property type="match status" value="3"/>
</dbReference>
<dbReference type="FunFam" id="1.10.238.10:FF:000178">
    <property type="entry name" value="Calmodulin-2 A"/>
    <property type="match status" value="1"/>
</dbReference>
<evidence type="ECO:0000313" key="4">
    <source>
        <dbReference type="EMBL" id="CAG5119316.1"/>
    </source>
</evidence>
<keyword evidence="1" id="KW-0677">Repeat</keyword>
<feature type="domain" description="EF-hand" evidence="3">
    <location>
        <begin position="1"/>
        <end position="35"/>
    </location>
</feature>
<dbReference type="OrthoDB" id="442428at2759"/>
<dbReference type="Proteomes" id="UP000678393">
    <property type="component" value="Unassembled WGS sequence"/>
</dbReference>
<proteinExistence type="predicted"/>
<dbReference type="GO" id="GO:0016460">
    <property type="term" value="C:myosin II complex"/>
    <property type="evidence" value="ECO:0007669"/>
    <property type="project" value="TreeGrafter"/>
</dbReference>
<dbReference type="CDD" id="cd00051">
    <property type="entry name" value="EFh"/>
    <property type="match status" value="1"/>
</dbReference>
<dbReference type="PANTHER" id="PTHR23048:SF0">
    <property type="entry name" value="CALMODULIN LIKE 3"/>
    <property type="match status" value="1"/>
</dbReference>
<dbReference type="EMBL" id="CAJHNH020000685">
    <property type="protein sequence ID" value="CAG5119316.1"/>
    <property type="molecule type" value="Genomic_DNA"/>
</dbReference>
<feature type="domain" description="EF-hand" evidence="3">
    <location>
        <begin position="76"/>
        <end position="103"/>
    </location>
</feature>
<feature type="non-terminal residue" evidence="4">
    <location>
        <position position="1"/>
    </location>
</feature>
<dbReference type="PROSITE" id="PS50222">
    <property type="entry name" value="EF_HAND_2"/>
    <property type="match status" value="3"/>
</dbReference>
<dbReference type="PANTHER" id="PTHR23048">
    <property type="entry name" value="MYOSIN LIGHT CHAIN 1, 3"/>
    <property type="match status" value="1"/>
</dbReference>
<dbReference type="GO" id="GO:0005509">
    <property type="term" value="F:calcium ion binding"/>
    <property type="evidence" value="ECO:0007669"/>
    <property type="project" value="InterPro"/>
</dbReference>
<evidence type="ECO:0000256" key="2">
    <source>
        <dbReference type="ARBA" id="ARBA00022837"/>
    </source>
</evidence>
<accession>A0A8S3YYE7</accession>
<reference evidence="4" key="1">
    <citation type="submission" date="2021-04" db="EMBL/GenBank/DDBJ databases">
        <authorList>
            <consortium name="Molecular Ecology Group"/>
        </authorList>
    </citation>
    <scope>NUCLEOTIDE SEQUENCE</scope>
</reference>
<evidence type="ECO:0000259" key="3">
    <source>
        <dbReference type="PROSITE" id="PS50222"/>
    </source>
</evidence>
<evidence type="ECO:0000313" key="5">
    <source>
        <dbReference type="Proteomes" id="UP000678393"/>
    </source>
</evidence>
<sequence length="103" mass="11976">TYHAFSNIFDLFDHDSNGKITTTEIVTTFNELSLPITVEQANLLVAEFDKNGDRELEFTEFISMVKKYMKISDYPVEGMFNYFDMDGDGYISVQEFVNSLRYL</sequence>
<dbReference type="SUPFAM" id="SSF47473">
    <property type="entry name" value="EF-hand"/>
    <property type="match status" value="1"/>
</dbReference>
<protein>
    <recommendedName>
        <fullName evidence="3">EF-hand domain-containing protein</fullName>
    </recommendedName>
</protein>